<keyword evidence="2" id="KW-1185">Reference proteome</keyword>
<evidence type="ECO:0000313" key="1">
    <source>
        <dbReference type="EMBL" id="SAM02198.1"/>
    </source>
</evidence>
<dbReference type="AlphaFoldDB" id="A0A168PDL5"/>
<evidence type="ECO:0008006" key="3">
    <source>
        <dbReference type="Google" id="ProtNLM"/>
    </source>
</evidence>
<proteinExistence type="predicted"/>
<dbReference type="InParanoid" id="A0A168PDL5"/>
<evidence type="ECO:0000313" key="2">
    <source>
        <dbReference type="Proteomes" id="UP000078561"/>
    </source>
</evidence>
<dbReference type="STRING" id="4829.A0A168PDL5"/>
<gene>
    <name evidence="1" type="primary">ABSGL_07962.1 scaffold 9211</name>
</gene>
<protein>
    <recommendedName>
        <fullName evidence="3">Reverse transcriptase RNase H-like domain-containing protein</fullName>
    </recommendedName>
</protein>
<sequence length="228" mass="26631">MPRGRIARWILTIQSYQFTIVHRKGSLNQDADALSRIQLTNQQEVSTVSMATMKQKQLVDPFIKLIKGEVKLPYGWNQGILCYKKPDKQLIALTSVDMCMIVTDGFWEENHVPRLCDSIAYGFISRYDTPKDSGLRYYQEVSRWLDWWTLWGRQDTDEDQGHSLVAIYGGRRQGLWCSQTIMYIFGHIIKRANDFIQQGHQLEKSFQKKTKNMRTDISHPTVFSTPEF</sequence>
<reference evidence="1" key="1">
    <citation type="submission" date="2016-04" db="EMBL/GenBank/DDBJ databases">
        <authorList>
            <person name="Evans L.H."/>
            <person name="Alamgir A."/>
            <person name="Owens N."/>
            <person name="Weber N.D."/>
            <person name="Virtaneva K."/>
            <person name="Barbian K."/>
            <person name="Babar A."/>
            <person name="Rosenke K."/>
        </authorList>
    </citation>
    <scope>NUCLEOTIDE SEQUENCE [LARGE SCALE GENOMIC DNA]</scope>
    <source>
        <strain evidence="1">CBS 101.48</strain>
    </source>
</reference>
<dbReference type="OrthoDB" id="2206664at2759"/>
<dbReference type="Proteomes" id="UP000078561">
    <property type="component" value="Unassembled WGS sequence"/>
</dbReference>
<dbReference type="EMBL" id="LT553684">
    <property type="protein sequence ID" value="SAM02198.1"/>
    <property type="molecule type" value="Genomic_DNA"/>
</dbReference>
<organism evidence="1">
    <name type="scientific">Absidia glauca</name>
    <name type="common">Pin mould</name>
    <dbReference type="NCBI Taxonomy" id="4829"/>
    <lineage>
        <taxon>Eukaryota</taxon>
        <taxon>Fungi</taxon>
        <taxon>Fungi incertae sedis</taxon>
        <taxon>Mucoromycota</taxon>
        <taxon>Mucoromycotina</taxon>
        <taxon>Mucoromycetes</taxon>
        <taxon>Mucorales</taxon>
        <taxon>Cunninghamellaceae</taxon>
        <taxon>Absidia</taxon>
    </lineage>
</organism>
<accession>A0A168PDL5</accession>
<name>A0A168PDL5_ABSGL</name>